<comment type="caution">
    <text evidence="2">The sequence shown here is derived from an EMBL/GenBank/DDBJ whole genome shotgun (WGS) entry which is preliminary data.</text>
</comment>
<keyword evidence="1" id="KW-1133">Transmembrane helix</keyword>
<proteinExistence type="predicted"/>
<sequence>MAVLVACLVLALHVGLGLLAANWLWSGETDNPQQWTYFYGTGGCCISPITASLGAFLVNNPRFKAAGIGMLAGLALALVGAAVALLIGFTPSWAGN</sequence>
<dbReference type="EMBL" id="LLZH01000004">
    <property type="protein sequence ID" value="KUL42096.1"/>
    <property type="molecule type" value="Genomic_DNA"/>
</dbReference>
<keyword evidence="1" id="KW-0812">Transmembrane</keyword>
<keyword evidence="1" id="KW-0472">Membrane</keyword>
<organism evidence="2 3">
    <name type="scientific">Actinoplanes awajinensis subsp. mycoplanecinus</name>
    <dbReference type="NCBI Taxonomy" id="135947"/>
    <lineage>
        <taxon>Bacteria</taxon>
        <taxon>Bacillati</taxon>
        <taxon>Actinomycetota</taxon>
        <taxon>Actinomycetes</taxon>
        <taxon>Micromonosporales</taxon>
        <taxon>Micromonosporaceae</taxon>
        <taxon>Actinoplanes</taxon>
    </lineage>
</organism>
<keyword evidence="3" id="KW-1185">Reference proteome</keyword>
<name>A0A0X3VFF7_9ACTN</name>
<feature type="transmembrane region" description="Helical" evidence="1">
    <location>
        <begin position="36"/>
        <end position="58"/>
    </location>
</feature>
<evidence type="ECO:0000313" key="3">
    <source>
        <dbReference type="Proteomes" id="UP000053244"/>
    </source>
</evidence>
<feature type="transmembrane region" description="Helical" evidence="1">
    <location>
        <begin position="65"/>
        <end position="89"/>
    </location>
</feature>
<dbReference type="AlphaFoldDB" id="A0A0X3VFF7"/>
<gene>
    <name evidence="2" type="ORF">ADL15_02015</name>
</gene>
<reference evidence="2 3" key="1">
    <citation type="submission" date="2015-10" db="EMBL/GenBank/DDBJ databases">
        <authorList>
            <person name="Gilbert D.G."/>
        </authorList>
    </citation>
    <scope>NUCLEOTIDE SEQUENCE [LARGE SCALE GENOMIC DNA]</scope>
    <source>
        <strain evidence="2 3">NRRL B-16712</strain>
    </source>
</reference>
<protein>
    <submittedName>
        <fullName evidence="2">Uncharacterized protein</fullName>
    </submittedName>
</protein>
<evidence type="ECO:0000256" key="1">
    <source>
        <dbReference type="SAM" id="Phobius"/>
    </source>
</evidence>
<accession>A0A0X3VFF7</accession>
<dbReference type="Proteomes" id="UP000053244">
    <property type="component" value="Unassembled WGS sequence"/>
</dbReference>
<evidence type="ECO:0000313" key="2">
    <source>
        <dbReference type="EMBL" id="KUL42096.1"/>
    </source>
</evidence>